<comment type="caution">
    <text evidence="3">The sequence shown here is derived from an EMBL/GenBank/DDBJ whole genome shotgun (WGS) entry which is preliminary data.</text>
</comment>
<gene>
    <name evidence="3" type="ORF">PIB30_034033</name>
</gene>
<dbReference type="EMBL" id="JASCZI010211605">
    <property type="protein sequence ID" value="MED6195008.1"/>
    <property type="molecule type" value="Genomic_DNA"/>
</dbReference>
<feature type="compositionally biased region" description="Acidic residues" evidence="1">
    <location>
        <begin position="134"/>
        <end position="160"/>
    </location>
</feature>
<evidence type="ECO:0000313" key="4">
    <source>
        <dbReference type="Proteomes" id="UP001341840"/>
    </source>
</evidence>
<name>A0ABU6XEG4_9FABA</name>
<feature type="domain" description="Putative plant transposon protein" evidence="2">
    <location>
        <begin position="10"/>
        <end position="96"/>
    </location>
</feature>
<reference evidence="3 4" key="1">
    <citation type="journal article" date="2023" name="Plants (Basel)">
        <title>Bridging the Gap: Combining Genomics and Transcriptomics Approaches to Understand Stylosanthes scabra, an Orphan Legume from the Brazilian Caatinga.</title>
        <authorList>
            <person name="Ferreira-Neto J.R.C."/>
            <person name="da Silva M.D."/>
            <person name="Binneck E."/>
            <person name="de Melo N.F."/>
            <person name="da Silva R.H."/>
            <person name="de Melo A.L.T.M."/>
            <person name="Pandolfi V."/>
            <person name="Bustamante F.O."/>
            <person name="Brasileiro-Vidal A.C."/>
            <person name="Benko-Iseppon A.M."/>
        </authorList>
    </citation>
    <scope>NUCLEOTIDE SEQUENCE [LARGE SCALE GENOMIC DNA]</scope>
    <source>
        <tissue evidence="3">Leaves</tissue>
    </source>
</reference>
<evidence type="ECO:0000259" key="2">
    <source>
        <dbReference type="Pfam" id="PF20167"/>
    </source>
</evidence>
<evidence type="ECO:0000256" key="1">
    <source>
        <dbReference type="SAM" id="MobiDB-lite"/>
    </source>
</evidence>
<keyword evidence="4" id="KW-1185">Reference proteome</keyword>
<dbReference type="Pfam" id="PF20167">
    <property type="entry name" value="Transposase_32"/>
    <property type="match status" value="1"/>
</dbReference>
<protein>
    <recommendedName>
        <fullName evidence="2">Putative plant transposon protein domain-containing protein</fullName>
    </recommendedName>
</protein>
<dbReference type="Proteomes" id="UP001341840">
    <property type="component" value="Unassembled WGS sequence"/>
</dbReference>
<feature type="region of interest" description="Disordered" evidence="1">
    <location>
        <begin position="129"/>
        <end position="173"/>
    </location>
</feature>
<dbReference type="InterPro" id="IPR046796">
    <property type="entry name" value="Transposase_32_dom"/>
</dbReference>
<sequence length="235" mass="27291">MGTGRNPKLIQLRRQELCPLARGWQDLIIHNIIPTGNKSEITVARAVLIHSIIQGDDVRAEDIIADNMVIIAQSKEGKGLLGFPRTIYKLCKDARVRMREFKHTEQVPEERYITAKVMEATRIPRIIQQNQHQEEEEDEEDQAMPQVEVEDEYVEEEEQEQPYMHDESRPRRRKQGLTLFGESLASTDDANPRINRHVTHEATLYQTIEWVDQHRSISPRLLIFQSNGPRSLEHG</sequence>
<evidence type="ECO:0000313" key="3">
    <source>
        <dbReference type="EMBL" id="MED6195008.1"/>
    </source>
</evidence>
<proteinExistence type="predicted"/>
<accession>A0ABU6XEG4</accession>
<organism evidence="3 4">
    <name type="scientific">Stylosanthes scabra</name>
    <dbReference type="NCBI Taxonomy" id="79078"/>
    <lineage>
        <taxon>Eukaryota</taxon>
        <taxon>Viridiplantae</taxon>
        <taxon>Streptophyta</taxon>
        <taxon>Embryophyta</taxon>
        <taxon>Tracheophyta</taxon>
        <taxon>Spermatophyta</taxon>
        <taxon>Magnoliopsida</taxon>
        <taxon>eudicotyledons</taxon>
        <taxon>Gunneridae</taxon>
        <taxon>Pentapetalae</taxon>
        <taxon>rosids</taxon>
        <taxon>fabids</taxon>
        <taxon>Fabales</taxon>
        <taxon>Fabaceae</taxon>
        <taxon>Papilionoideae</taxon>
        <taxon>50 kb inversion clade</taxon>
        <taxon>dalbergioids sensu lato</taxon>
        <taxon>Dalbergieae</taxon>
        <taxon>Pterocarpus clade</taxon>
        <taxon>Stylosanthes</taxon>
    </lineage>
</organism>